<keyword evidence="2" id="KW-1185">Reference proteome</keyword>
<dbReference type="EMBL" id="CAJVPT010026296">
    <property type="protein sequence ID" value="CAG8678770.1"/>
    <property type="molecule type" value="Genomic_DNA"/>
</dbReference>
<proteinExistence type="predicted"/>
<name>A0ACA9NYD7_9GLOM</name>
<accession>A0ACA9NYD7</accession>
<sequence>HLTGLDIGYIGVSGSYPTPGDLPSNLWEICPGLTTLGINDFHISSGVELLGKQRNPYRLSSMELLNHGVFDSDFFDDSDLASIYRSLIKRWNITRIISAEPWNMVRDSRQYSKTNEMTMYRNNSEPMSLDNWVREPFDVLSLALIAQLKFAENLKGMPSSSAALSVYSSFSVRHVYSTYRDSLQRQPSMYHQLNPILDLAMSTGDSPSAIQLEAAPDRCINTSGSENEEPGSTSCLFLLFAVIKTSASIVKRDPVTWSLEQCRDVPQITSMHLDVAPLECGRISDATKGTINLQLARRPASQQPSRGALFLVGLSSVAVNGGSLAEEFGADWDLISWGVVNPQANSQYLPILGLDEQLADANQVLEGFYSTCAQVGPVKCPISAQNPSAEGIKTAVNQFLNSRYRDWTAEDGSLSYNMAVNSLILPAFYSPKNWDAVGYLLTLNGSSSSPPGLKRELERRQNTVSIPDVGYSWSDYSGLAAAYVWYLSASFY</sequence>
<reference evidence="1" key="1">
    <citation type="submission" date="2021-06" db="EMBL/GenBank/DDBJ databases">
        <authorList>
            <person name="Kallberg Y."/>
            <person name="Tangrot J."/>
            <person name="Rosling A."/>
        </authorList>
    </citation>
    <scope>NUCLEOTIDE SEQUENCE</scope>
    <source>
        <strain evidence="1">CL356</strain>
    </source>
</reference>
<comment type="caution">
    <text evidence="1">The sequence shown here is derived from an EMBL/GenBank/DDBJ whole genome shotgun (WGS) entry which is preliminary data.</text>
</comment>
<evidence type="ECO:0000313" key="1">
    <source>
        <dbReference type="EMBL" id="CAG8678770.1"/>
    </source>
</evidence>
<feature type="non-terminal residue" evidence="1">
    <location>
        <position position="492"/>
    </location>
</feature>
<gene>
    <name evidence="1" type="ORF">ACOLOM_LOCUS9244</name>
</gene>
<evidence type="ECO:0000313" key="2">
    <source>
        <dbReference type="Proteomes" id="UP000789525"/>
    </source>
</evidence>
<dbReference type="Proteomes" id="UP000789525">
    <property type="component" value="Unassembled WGS sequence"/>
</dbReference>
<protein>
    <submittedName>
        <fullName evidence="1">1047_t:CDS:1</fullName>
    </submittedName>
</protein>
<organism evidence="1 2">
    <name type="scientific">Acaulospora colombiana</name>
    <dbReference type="NCBI Taxonomy" id="27376"/>
    <lineage>
        <taxon>Eukaryota</taxon>
        <taxon>Fungi</taxon>
        <taxon>Fungi incertae sedis</taxon>
        <taxon>Mucoromycota</taxon>
        <taxon>Glomeromycotina</taxon>
        <taxon>Glomeromycetes</taxon>
        <taxon>Diversisporales</taxon>
        <taxon>Acaulosporaceae</taxon>
        <taxon>Acaulospora</taxon>
    </lineage>
</organism>
<feature type="non-terminal residue" evidence="1">
    <location>
        <position position="1"/>
    </location>
</feature>